<gene>
    <name evidence="1" type="ORF">DPEC_G00161420</name>
</gene>
<reference evidence="1" key="1">
    <citation type="submission" date="2021-05" db="EMBL/GenBank/DDBJ databases">
        <authorList>
            <person name="Pan Q."/>
            <person name="Jouanno E."/>
            <person name="Zahm M."/>
            <person name="Klopp C."/>
            <person name="Cabau C."/>
            <person name="Louis A."/>
            <person name="Berthelot C."/>
            <person name="Parey E."/>
            <person name="Roest Crollius H."/>
            <person name="Montfort J."/>
            <person name="Robinson-Rechavi M."/>
            <person name="Bouchez O."/>
            <person name="Lampietro C."/>
            <person name="Lopez Roques C."/>
            <person name="Donnadieu C."/>
            <person name="Postlethwait J."/>
            <person name="Bobe J."/>
            <person name="Dillon D."/>
            <person name="Chandos A."/>
            <person name="von Hippel F."/>
            <person name="Guiguen Y."/>
        </authorList>
    </citation>
    <scope>NUCLEOTIDE SEQUENCE</scope>
    <source>
        <strain evidence="1">YG-Jan2019</strain>
    </source>
</reference>
<proteinExistence type="predicted"/>
<organism evidence="1 2">
    <name type="scientific">Dallia pectoralis</name>
    <name type="common">Alaska blackfish</name>
    <dbReference type="NCBI Taxonomy" id="75939"/>
    <lineage>
        <taxon>Eukaryota</taxon>
        <taxon>Metazoa</taxon>
        <taxon>Chordata</taxon>
        <taxon>Craniata</taxon>
        <taxon>Vertebrata</taxon>
        <taxon>Euteleostomi</taxon>
        <taxon>Actinopterygii</taxon>
        <taxon>Neopterygii</taxon>
        <taxon>Teleostei</taxon>
        <taxon>Protacanthopterygii</taxon>
        <taxon>Esociformes</taxon>
        <taxon>Umbridae</taxon>
        <taxon>Dallia</taxon>
    </lineage>
</organism>
<name>A0ACC2GGL4_DALPE</name>
<sequence>MEGVSGQLGQKPASGLESSSGWPGDGSLLSPRANWPTVRVNFSPWSLHCLGLIRLLHPVPDQLGPCHHGRTSDSSIWMCVRPGSEITVLCFLCTVKSTFMGDAVLNPGLLLRRRHT</sequence>
<dbReference type="Proteomes" id="UP001157502">
    <property type="component" value="Chromosome 13"/>
</dbReference>
<comment type="caution">
    <text evidence="1">The sequence shown here is derived from an EMBL/GenBank/DDBJ whole genome shotgun (WGS) entry which is preliminary data.</text>
</comment>
<protein>
    <submittedName>
        <fullName evidence="1">Uncharacterized protein</fullName>
    </submittedName>
</protein>
<accession>A0ACC2GGL4</accession>
<evidence type="ECO:0000313" key="2">
    <source>
        <dbReference type="Proteomes" id="UP001157502"/>
    </source>
</evidence>
<keyword evidence="2" id="KW-1185">Reference proteome</keyword>
<evidence type="ECO:0000313" key="1">
    <source>
        <dbReference type="EMBL" id="KAJ8002682.1"/>
    </source>
</evidence>
<dbReference type="EMBL" id="CM055740">
    <property type="protein sequence ID" value="KAJ8002682.1"/>
    <property type="molecule type" value="Genomic_DNA"/>
</dbReference>